<dbReference type="PROSITE" id="PS01053">
    <property type="entry name" value="ARGINASE_1"/>
    <property type="match status" value="1"/>
</dbReference>
<comment type="similarity">
    <text evidence="1">Belongs to the arginase family. Agmatinase subfamily.</text>
</comment>
<dbReference type="NCBIfam" id="TIGR01230">
    <property type="entry name" value="agmatinase"/>
    <property type="match status" value="1"/>
</dbReference>
<dbReference type="InterPro" id="IPR006035">
    <property type="entry name" value="Ureohydrolase"/>
</dbReference>
<dbReference type="PIRSF" id="PIRSF036979">
    <property type="entry name" value="Arginase"/>
    <property type="match status" value="1"/>
</dbReference>
<dbReference type="InterPro" id="IPR020855">
    <property type="entry name" value="Ureohydrolase_Mn_BS"/>
</dbReference>
<dbReference type="InterPro" id="IPR023696">
    <property type="entry name" value="Ureohydrolase_dom_sf"/>
</dbReference>
<dbReference type="HOGENOM" id="CLU_039478_0_2_2"/>
<evidence type="ECO:0000313" key="7">
    <source>
        <dbReference type="Proteomes" id="UP000001068"/>
    </source>
</evidence>
<feature type="binding site" evidence="4">
    <location>
        <position position="214"/>
    </location>
    <ligand>
        <name>Mn(2+)</name>
        <dbReference type="ChEBI" id="CHEBI:29035"/>
        <label>1</label>
    </ligand>
</feature>
<dbReference type="AlphaFoldDB" id="E8R7Q1"/>
<dbReference type="PANTHER" id="PTHR11358">
    <property type="entry name" value="ARGINASE/AGMATINASE"/>
    <property type="match status" value="1"/>
</dbReference>
<evidence type="ECO:0000313" key="6">
    <source>
        <dbReference type="EMBL" id="ADV64546.1"/>
    </source>
</evidence>
<evidence type="ECO:0000256" key="1">
    <source>
        <dbReference type="ARBA" id="ARBA00009227"/>
    </source>
</evidence>
<dbReference type="Gene3D" id="3.40.800.10">
    <property type="entry name" value="Ureohydrolase domain"/>
    <property type="match status" value="1"/>
</dbReference>
<keyword evidence="2 4" id="KW-0479">Metal-binding</keyword>
<evidence type="ECO:0000256" key="2">
    <source>
        <dbReference type="ARBA" id="ARBA00022723"/>
    </source>
</evidence>
<dbReference type="eggNOG" id="arCOG01700">
    <property type="taxonomic scope" value="Archaea"/>
</dbReference>
<evidence type="ECO:0000256" key="4">
    <source>
        <dbReference type="PIRSR" id="PIRSR036979-1"/>
    </source>
</evidence>
<dbReference type="GO" id="GO:0008783">
    <property type="term" value="F:agmatinase activity"/>
    <property type="evidence" value="ECO:0007669"/>
    <property type="project" value="UniProtKB-EC"/>
</dbReference>
<dbReference type="RefSeq" id="WP_013561768.1">
    <property type="nucleotide sequence ID" value="NC_014961.1"/>
</dbReference>
<dbReference type="PROSITE" id="PS51409">
    <property type="entry name" value="ARGINASE_2"/>
    <property type="match status" value="1"/>
</dbReference>
<protein>
    <submittedName>
        <fullName evidence="6">Agmatinase</fullName>
        <ecNumber evidence="6">3.5.3.11</ecNumber>
    </submittedName>
</protein>
<dbReference type="Proteomes" id="UP000001068">
    <property type="component" value="Chromosome"/>
</dbReference>
<keyword evidence="7" id="KW-1185">Reference proteome</keyword>
<proteinExistence type="inferred from homology"/>
<dbReference type="Pfam" id="PF00491">
    <property type="entry name" value="Arginase"/>
    <property type="match status" value="1"/>
</dbReference>
<feature type="binding site" evidence="4">
    <location>
        <position position="212"/>
    </location>
    <ligand>
        <name>Mn(2+)</name>
        <dbReference type="ChEBI" id="CHEBI:29035"/>
        <label>1</label>
    </ligand>
</feature>
<dbReference type="SUPFAM" id="SSF52768">
    <property type="entry name" value="Arginase/deacetylase"/>
    <property type="match status" value="1"/>
</dbReference>
<dbReference type="GeneID" id="10152918"/>
<dbReference type="EC" id="3.5.3.11" evidence="6"/>
<keyword evidence="4" id="KW-0464">Manganese</keyword>
<dbReference type="STRING" id="765177.Desmu_0227"/>
<reference evidence="6 7" key="2">
    <citation type="journal article" date="2011" name="Stand. Genomic Sci.">
        <title>Complete genome sequence of Desulfurococcus mucosus type strain (O7/1).</title>
        <authorList>
            <person name="Wirth R."/>
            <person name="Chertkov O."/>
            <person name="Held B."/>
            <person name="Lapidus A."/>
            <person name="Nolan M."/>
            <person name="Lucas S."/>
            <person name="Hammon N."/>
            <person name="Deshpande S."/>
            <person name="Cheng J.F."/>
            <person name="Tapia R."/>
            <person name="Han C."/>
            <person name="Goodwin L."/>
            <person name="Pitluck S."/>
            <person name="Liolios K."/>
            <person name="Ioanna P."/>
            <person name="Ivanova N."/>
            <person name="Mavromatis K."/>
            <person name="Mikhailova N."/>
            <person name="Pati A."/>
            <person name="Chen A."/>
            <person name="Palaniappan K."/>
            <person name="Land M."/>
            <person name="Hauser L."/>
            <person name="Chang Y.J."/>
            <person name="Jeffries C.D."/>
            <person name="Bilek Y."/>
            <person name="Hader T."/>
            <person name="Rohde M."/>
            <person name="Spring S."/>
            <person name="Sikorski J."/>
            <person name="Goker M."/>
            <person name="Woyke T."/>
            <person name="Bristow J."/>
            <person name="Eisen J.A."/>
            <person name="Markowitz V."/>
            <person name="Hugenholtz P."/>
            <person name="Kyrpides N.C."/>
            <person name="Klenk H.P."/>
        </authorList>
    </citation>
    <scope>NUCLEOTIDE SEQUENCE [LARGE SCALE GENOMIC DNA]</scope>
    <source>
        <strain evidence="7">ATCC 35584 / DSM 2162 / JCM 9187 / O7/1</strain>
    </source>
</reference>
<feature type="binding site" evidence="4">
    <location>
        <position position="138"/>
    </location>
    <ligand>
        <name>Mn(2+)</name>
        <dbReference type="ChEBI" id="CHEBI:29035"/>
        <label>1</label>
    </ligand>
</feature>
<reference evidence="7" key="1">
    <citation type="submission" date="2010-11" db="EMBL/GenBank/DDBJ databases">
        <title>The complete genome of Desulfurococcus mucosus DSM 2162.</title>
        <authorList>
            <consortium name="US DOE Joint Genome Institute (JGI-PGF)"/>
            <person name="Lucas S."/>
            <person name="Copeland A."/>
            <person name="Lapidus A."/>
            <person name="Bruce D."/>
            <person name="Goodwin L."/>
            <person name="Pitluck S."/>
            <person name="Kyrpides N."/>
            <person name="Mavromatis K."/>
            <person name="Pagani I."/>
            <person name="Ivanova N."/>
            <person name="Ovchinnikova G."/>
            <person name="Chertkov O."/>
            <person name="Held B."/>
            <person name="Brettin T."/>
            <person name="Detter J.C."/>
            <person name="Tapia R."/>
            <person name="Han C."/>
            <person name="Land M."/>
            <person name="Hauser L."/>
            <person name="Markowitz V."/>
            <person name="Cheng J.-F."/>
            <person name="Hugenholtz P."/>
            <person name="Woyke T."/>
            <person name="Wu D."/>
            <person name="Wirth R."/>
            <person name="Bilek Y."/>
            <person name="Hader T."/>
            <person name="Klenk H.-P."/>
            <person name="Eisen J.A."/>
        </authorList>
    </citation>
    <scope>NUCLEOTIDE SEQUENCE [LARGE SCALE GENOMIC DNA]</scope>
    <source>
        <strain evidence="7">ATCC 35584 / DSM 2162 / JCM 9187 / O7/1</strain>
    </source>
</reference>
<dbReference type="GO" id="GO:0046872">
    <property type="term" value="F:metal ion binding"/>
    <property type="evidence" value="ECO:0007669"/>
    <property type="project" value="UniProtKB-KW"/>
</dbReference>
<comment type="cofactor">
    <cofactor evidence="4">
        <name>Mn(2+)</name>
        <dbReference type="ChEBI" id="CHEBI:29035"/>
    </cofactor>
    <text evidence="4">Binds 2 manganese ions per subunit.</text>
</comment>
<dbReference type="KEGG" id="dmu:Desmu_0227"/>
<name>E8R7Q1_DESM0</name>
<keyword evidence="3 5" id="KW-0378">Hydrolase</keyword>
<dbReference type="CDD" id="cd11593">
    <property type="entry name" value="Agmatinase-like_2"/>
    <property type="match status" value="1"/>
</dbReference>
<sequence length="290" mass="31480" precursor="true">MNWRLMLQPSTRFACMEPGVSVGVLVGVPMDYTSTYKPGSRFAPDSVRNAACNIEFYSLATGRLMENEGLIDLGNIVLPPGDVEGSLRIIGDVVKGVVDEYPGMLLGFLGGEHLITYPIVKALKSSVDTLVVFDAHLDMRGEYLGSRVNHASFLRRLVEDGVRVIHIGSRAYSGDELEFLKKTRDVTVYSILEALKGPLALGDLGKTYISIDMDVLEPSYAPGVGNPEPFGLTPLHLLELLKRIVEASSRVIGFDIVEVNPLVDVNDVTSIMAGKLVFELAALAGSARTR</sequence>
<feature type="binding site" evidence="4">
    <location>
        <position position="113"/>
    </location>
    <ligand>
        <name>Mn(2+)</name>
        <dbReference type="ChEBI" id="CHEBI:29035"/>
        <label>1</label>
    </ligand>
</feature>
<feature type="binding site" evidence="4">
    <location>
        <position position="136"/>
    </location>
    <ligand>
        <name>Mn(2+)</name>
        <dbReference type="ChEBI" id="CHEBI:29035"/>
        <label>1</label>
    </ligand>
</feature>
<feature type="binding site" evidence="4">
    <location>
        <position position="134"/>
    </location>
    <ligand>
        <name>Mn(2+)</name>
        <dbReference type="ChEBI" id="CHEBI:29035"/>
        <label>1</label>
    </ligand>
</feature>
<organism evidence="6 7">
    <name type="scientific">Desulfurococcus mucosus (strain ATCC 35584 / DSM 2162 / JCM 9187 / O7/1)</name>
    <dbReference type="NCBI Taxonomy" id="765177"/>
    <lineage>
        <taxon>Archaea</taxon>
        <taxon>Thermoproteota</taxon>
        <taxon>Thermoprotei</taxon>
        <taxon>Desulfurococcales</taxon>
        <taxon>Desulfurococcaceae</taxon>
        <taxon>Desulfurococcus</taxon>
    </lineage>
</organism>
<gene>
    <name evidence="6" type="ordered locus">Desmu_0227</name>
</gene>
<dbReference type="EMBL" id="CP002363">
    <property type="protein sequence ID" value="ADV64546.1"/>
    <property type="molecule type" value="Genomic_DNA"/>
</dbReference>
<evidence type="ECO:0000256" key="5">
    <source>
        <dbReference type="RuleBase" id="RU003684"/>
    </source>
</evidence>
<dbReference type="InterPro" id="IPR005925">
    <property type="entry name" value="Agmatinase-rel"/>
</dbReference>
<accession>E8R7Q1</accession>
<evidence type="ECO:0000256" key="3">
    <source>
        <dbReference type="ARBA" id="ARBA00022801"/>
    </source>
</evidence>
<dbReference type="GO" id="GO:0033389">
    <property type="term" value="P:putrescine biosynthetic process from arginine, via agmatine"/>
    <property type="evidence" value="ECO:0007669"/>
    <property type="project" value="TreeGrafter"/>
</dbReference>
<dbReference type="PANTHER" id="PTHR11358:SF26">
    <property type="entry name" value="GUANIDINO ACID HYDROLASE, MITOCHONDRIAL"/>
    <property type="match status" value="1"/>
</dbReference>